<evidence type="ECO:0000256" key="4">
    <source>
        <dbReference type="SAM" id="MobiDB-lite"/>
    </source>
</evidence>
<dbReference type="Gene3D" id="3.40.50.300">
    <property type="entry name" value="P-loop containing nucleotide triphosphate hydrolases"/>
    <property type="match status" value="1"/>
</dbReference>
<accession>A0A6J1FHA9</accession>
<dbReference type="PROSITE" id="PS51903">
    <property type="entry name" value="CLP_R"/>
    <property type="match status" value="1"/>
</dbReference>
<dbReference type="AlphaFoldDB" id="A0A6J1FHA9"/>
<dbReference type="Pfam" id="PF02861">
    <property type="entry name" value="Clp_N"/>
    <property type="match status" value="1"/>
</dbReference>
<sequence>MRSGTCAAQQTLTPEAASVLKHSLSLAARRGHSHVTPLHVASTLLSNNSKPPTLLRRACLKSHPPHPLQSRALELCFNVALNRLPSSPPLLHSPPSLSNALIAALKRAQAHQRRGSSSSSSSLDHHHQQQQQHPLLTVKVELQHLIISILDDPSVSRVMREAGFSSTAVKTNIEEYNDNNNNNTIFISPPSPISSHFFSPQTNTYTPFFFSSSSPPPPPPTTDATKLVFEAFLGKNNNNLRTNVVVVGDSVGLTEGVVFEVIRKVKMGEVPEVMKGVKFVEFLPLMKGSSSLKLGEYVKDNGDGGVLVYVGDLKWIVEGGNSDEIERLVGEIERSLKGDFLNANNNGSKAKIWVMGMASYQIYMRCQMRQPALETQWSLHAVPVPSSGLGLTLHTSSVYDSRPSFFSQTMETKQFIAKEEHEKLTCCAECTSNFENEVQHLKSFQSKQVPSWLQQYNVNQSHSKDEFVELRKKWNRFCSSLHRDGSAQSLMGKSFSYCSSYPWWPKFDESNSISFTDNQTPKPLQSSNLVPRFRRQQSCTTIEFDFGNATTKQSQDRESPSLNSLKHMVGKEVKITLALGNPLFYDSSAESMEMESERKTERGEILKVLQENVPWQSESLHSIAETVISAKKNEKRIQWILMEGNDFIGKRKMALAIAELVFGSIEFFLNLNAKSEEMGISRSEIVEKALKSTRELVILVEDVEMADSQFMKFLEDGFESGKFGEVKEERIEKLIFVLTKDDSSDKKKNRDSSSSVIEMALEIDAREKHKRKAEREIENKSKKARINKNRQSSINNNTIDLNQKAANEEDQKQEQDDAETNQTLPNGQISPISSDLTRETTMYDRKAANGFLESISNRFILNSKSTQESEIREQLRRIMTGAYEENCKKWKWDWDWDWDWNWDCRFRVEEGVLEGILEGFGSFSNKVFEKWVKEIFQTSLEGGRYGGKQEGGIDIRLCLDQKHILEEEHEEHEEHEEGYMGSCLPKKIKLSSMD</sequence>
<dbReference type="InterPro" id="IPR036628">
    <property type="entry name" value="Clp_N_dom_sf"/>
</dbReference>
<dbReference type="InterPro" id="IPR027417">
    <property type="entry name" value="P-loop_NTPase"/>
</dbReference>
<evidence type="ECO:0000256" key="3">
    <source>
        <dbReference type="PROSITE-ProRule" id="PRU01251"/>
    </source>
</evidence>
<feature type="compositionally biased region" description="Polar residues" evidence="4">
    <location>
        <begin position="789"/>
        <end position="801"/>
    </location>
</feature>
<name>A0A6J1FHA9_CUCMO</name>
<keyword evidence="6" id="KW-1185">Reference proteome</keyword>
<keyword evidence="2 3" id="KW-0677">Repeat</keyword>
<feature type="compositionally biased region" description="Polar residues" evidence="4">
    <location>
        <begin position="820"/>
        <end position="835"/>
    </location>
</feature>
<dbReference type="InterPro" id="IPR004176">
    <property type="entry name" value="Clp_R_N"/>
</dbReference>
<evidence type="ECO:0000313" key="6">
    <source>
        <dbReference type="Proteomes" id="UP000504609"/>
    </source>
</evidence>
<proteinExistence type="inferred from homology"/>
<feature type="region of interest" description="Disordered" evidence="4">
    <location>
        <begin position="105"/>
        <end position="132"/>
    </location>
</feature>
<dbReference type="InterPro" id="IPR051650">
    <property type="entry name" value="SL_signaling_regulator"/>
</dbReference>
<organism evidence="6 7">
    <name type="scientific">Cucurbita moschata</name>
    <name type="common">Winter crookneck squash</name>
    <name type="synonym">Cucurbita pepo var. moschata</name>
    <dbReference type="NCBI Taxonomy" id="3662"/>
    <lineage>
        <taxon>Eukaryota</taxon>
        <taxon>Viridiplantae</taxon>
        <taxon>Streptophyta</taxon>
        <taxon>Embryophyta</taxon>
        <taxon>Tracheophyta</taxon>
        <taxon>Spermatophyta</taxon>
        <taxon>Magnoliopsida</taxon>
        <taxon>eudicotyledons</taxon>
        <taxon>Gunneridae</taxon>
        <taxon>Pentapetalae</taxon>
        <taxon>rosids</taxon>
        <taxon>fabids</taxon>
        <taxon>Cucurbitales</taxon>
        <taxon>Cucurbitaceae</taxon>
        <taxon>Cucurbiteae</taxon>
        <taxon>Cucurbita</taxon>
    </lineage>
</organism>
<feature type="region of interest" description="Disordered" evidence="4">
    <location>
        <begin position="760"/>
        <end position="837"/>
    </location>
</feature>
<gene>
    <name evidence="7" type="primary">LOC111444147</name>
</gene>
<dbReference type="PANTHER" id="PTHR43572">
    <property type="entry name" value="CHAPERONE PROTEIN CLPD, CHLOROPLASTIC"/>
    <property type="match status" value="1"/>
</dbReference>
<dbReference type="Pfam" id="PF23569">
    <property type="entry name" value="NBD_SMAX1"/>
    <property type="match status" value="1"/>
</dbReference>
<reference evidence="7" key="1">
    <citation type="submission" date="2025-08" db="UniProtKB">
        <authorList>
            <consortium name="RefSeq"/>
        </authorList>
    </citation>
    <scope>IDENTIFICATION</scope>
    <source>
        <tissue evidence="7">Young leaves</tissue>
    </source>
</reference>
<feature type="domain" description="Clp R" evidence="5">
    <location>
        <begin position="8"/>
        <end position="179"/>
    </location>
</feature>
<comment type="similarity">
    <text evidence="1">Belongs to the ClpA/ClpB family.</text>
</comment>
<evidence type="ECO:0000256" key="1">
    <source>
        <dbReference type="ARBA" id="ARBA00008675"/>
    </source>
</evidence>
<dbReference type="RefSeq" id="XP_022937893.1">
    <property type="nucleotide sequence ID" value="XM_023082125.1"/>
</dbReference>
<evidence type="ECO:0000313" key="7">
    <source>
        <dbReference type="RefSeq" id="XP_022937893.1"/>
    </source>
</evidence>
<dbReference type="Gene3D" id="1.10.1780.10">
    <property type="entry name" value="Clp, N-terminal domain"/>
    <property type="match status" value="1"/>
</dbReference>
<feature type="compositionally biased region" description="Basic and acidic residues" evidence="4">
    <location>
        <begin position="763"/>
        <end position="781"/>
    </location>
</feature>
<dbReference type="Proteomes" id="UP000504609">
    <property type="component" value="Unplaced"/>
</dbReference>
<protein>
    <submittedName>
        <fullName evidence="7">Protein SMAX1-LIKE 4-like</fullName>
    </submittedName>
</protein>
<evidence type="ECO:0000259" key="5">
    <source>
        <dbReference type="PROSITE" id="PS51903"/>
    </source>
</evidence>
<evidence type="ECO:0000256" key="2">
    <source>
        <dbReference type="ARBA" id="ARBA00022737"/>
    </source>
</evidence>
<dbReference type="InterPro" id="IPR058680">
    <property type="entry name" value="NBD_SMAX1-like"/>
</dbReference>
<dbReference type="KEGG" id="cmos:111444147"/>
<feature type="compositionally biased region" description="Basic and acidic residues" evidence="4">
    <location>
        <begin position="806"/>
        <end position="815"/>
    </location>
</feature>
<dbReference type="PANTHER" id="PTHR43572:SF3">
    <property type="entry name" value="PROTEIN SMAX1-LIKE 5"/>
    <property type="match status" value="1"/>
</dbReference>
<dbReference type="GeneID" id="111444147"/>
<dbReference type="SUPFAM" id="SSF81923">
    <property type="entry name" value="Double Clp-N motif"/>
    <property type="match status" value="1"/>
</dbReference>